<dbReference type="InterPro" id="IPR029158">
    <property type="entry name" value="STING"/>
</dbReference>
<dbReference type="AlphaFoldDB" id="A0A7R9CYN1"/>
<sequence>MTGDQEMRLGKHSISRLRLTSPRLKEKIQDYVSHHKLNESLFPVKKLFILIPSSGYIATCLTKMDSKMCLEEATSLDAEKRNVAGVQARSYKNSIYKIRSPDNTELVYLAVEGATPVKTYYNVMRQDPQKGELFKKYQKEISLRFFQTLVDIIKNDKDCCDLCEIVYYKDSDQNGQPMDLSDILKTKLQEIKERRQPAVNERVHVSINVTETQPESVQLLESPTQHA</sequence>
<dbReference type="GO" id="GO:0016239">
    <property type="term" value="P:positive regulation of macroautophagy"/>
    <property type="evidence" value="ECO:0007669"/>
    <property type="project" value="TreeGrafter"/>
</dbReference>
<dbReference type="GO" id="GO:0045087">
    <property type="term" value="P:innate immune response"/>
    <property type="evidence" value="ECO:0007669"/>
    <property type="project" value="TreeGrafter"/>
</dbReference>
<dbReference type="GO" id="GO:0005776">
    <property type="term" value="C:autophagosome"/>
    <property type="evidence" value="ECO:0007669"/>
    <property type="project" value="TreeGrafter"/>
</dbReference>
<dbReference type="GO" id="GO:0005789">
    <property type="term" value="C:endoplasmic reticulum membrane"/>
    <property type="evidence" value="ECO:0007669"/>
    <property type="project" value="TreeGrafter"/>
</dbReference>
<proteinExistence type="predicted"/>
<name>A0A7R9CYN1_TIMPO</name>
<dbReference type="Gene3D" id="3.40.50.12100">
    <property type="entry name" value="Stimulator of interferon genes protein"/>
    <property type="match status" value="1"/>
</dbReference>
<protein>
    <recommendedName>
        <fullName evidence="1">STING ligand-binding domain-containing protein</fullName>
    </recommendedName>
</protein>
<dbReference type="EMBL" id="OD002290">
    <property type="protein sequence ID" value="CAD7404794.1"/>
    <property type="molecule type" value="Genomic_DNA"/>
</dbReference>
<dbReference type="GO" id="GO:0002218">
    <property type="term" value="P:activation of innate immune response"/>
    <property type="evidence" value="ECO:0007669"/>
    <property type="project" value="InterPro"/>
</dbReference>
<dbReference type="GO" id="GO:0061507">
    <property type="term" value="F:2',3'-cyclic GMP-AMP binding"/>
    <property type="evidence" value="ECO:0007669"/>
    <property type="project" value="TreeGrafter"/>
</dbReference>
<reference evidence="2" key="1">
    <citation type="submission" date="2020-11" db="EMBL/GenBank/DDBJ databases">
        <authorList>
            <person name="Tran Van P."/>
        </authorList>
    </citation>
    <scope>NUCLEOTIDE SEQUENCE</scope>
</reference>
<dbReference type="GO" id="GO:0061709">
    <property type="term" value="P:reticulophagy"/>
    <property type="evidence" value="ECO:0007669"/>
    <property type="project" value="TreeGrafter"/>
</dbReference>
<dbReference type="GO" id="GO:0035438">
    <property type="term" value="F:cyclic-di-GMP binding"/>
    <property type="evidence" value="ECO:0007669"/>
    <property type="project" value="TreeGrafter"/>
</dbReference>
<dbReference type="GO" id="GO:0000045">
    <property type="term" value="P:autophagosome assembly"/>
    <property type="evidence" value="ECO:0007669"/>
    <property type="project" value="TreeGrafter"/>
</dbReference>
<dbReference type="GO" id="GO:0032481">
    <property type="term" value="P:positive regulation of type I interferon production"/>
    <property type="evidence" value="ECO:0007669"/>
    <property type="project" value="InterPro"/>
</dbReference>
<organism evidence="2">
    <name type="scientific">Timema poppense</name>
    <name type="common">Walking stick</name>
    <dbReference type="NCBI Taxonomy" id="170557"/>
    <lineage>
        <taxon>Eukaryota</taxon>
        <taxon>Metazoa</taxon>
        <taxon>Ecdysozoa</taxon>
        <taxon>Arthropoda</taxon>
        <taxon>Hexapoda</taxon>
        <taxon>Insecta</taxon>
        <taxon>Pterygota</taxon>
        <taxon>Neoptera</taxon>
        <taxon>Polyneoptera</taxon>
        <taxon>Phasmatodea</taxon>
        <taxon>Timematodea</taxon>
        <taxon>Timematoidea</taxon>
        <taxon>Timematidae</taxon>
        <taxon>Timema</taxon>
    </lineage>
</organism>
<dbReference type="InterPro" id="IPR038623">
    <property type="entry name" value="STING_C_sf"/>
</dbReference>
<dbReference type="PANTHER" id="PTHR34339">
    <property type="entry name" value="STIMULATOR OF INTERFERON GENES PROTEIN"/>
    <property type="match status" value="1"/>
</dbReference>
<dbReference type="PANTHER" id="PTHR34339:SF1">
    <property type="entry name" value="STIMULATOR OF INTERFERON GENES PROTEIN"/>
    <property type="match status" value="1"/>
</dbReference>
<dbReference type="InterPro" id="IPR055432">
    <property type="entry name" value="STING_LBD"/>
</dbReference>
<evidence type="ECO:0000259" key="1">
    <source>
        <dbReference type="Pfam" id="PF15009"/>
    </source>
</evidence>
<dbReference type="Pfam" id="PF15009">
    <property type="entry name" value="STING_LBD"/>
    <property type="match status" value="1"/>
</dbReference>
<gene>
    <name evidence="2" type="ORF">TPSB3V08_LOCUS4665</name>
</gene>
<feature type="domain" description="STING ligand-binding" evidence="1">
    <location>
        <begin position="17"/>
        <end position="190"/>
    </location>
</feature>
<evidence type="ECO:0000313" key="2">
    <source>
        <dbReference type="EMBL" id="CAD7404794.1"/>
    </source>
</evidence>
<accession>A0A7R9CYN1</accession>